<evidence type="ECO:0000313" key="3">
    <source>
        <dbReference type="Proteomes" id="UP000076234"/>
    </source>
</evidence>
<dbReference type="KEGG" id="ster:AOA14_03290"/>
<proteinExistence type="predicted"/>
<dbReference type="AlphaFoldDB" id="A0A142VUZ6"/>
<gene>
    <name evidence="2" type="ORF">AOA14_03290</name>
</gene>
<organism evidence="2 3">
    <name type="scientific">Sphingopyxis terrae subsp. terrae NBRC 15098</name>
    <dbReference type="NCBI Taxonomy" id="1219058"/>
    <lineage>
        <taxon>Bacteria</taxon>
        <taxon>Pseudomonadati</taxon>
        <taxon>Pseudomonadota</taxon>
        <taxon>Alphaproteobacteria</taxon>
        <taxon>Sphingomonadales</taxon>
        <taxon>Sphingomonadaceae</taxon>
        <taxon>Sphingopyxis</taxon>
    </lineage>
</organism>
<name>A0A142VUZ6_9SPHN</name>
<accession>A0A142VUZ6</accession>
<evidence type="ECO:0000256" key="1">
    <source>
        <dbReference type="SAM" id="MobiDB-lite"/>
    </source>
</evidence>
<dbReference type="EMBL" id="CP013342">
    <property type="protein sequence ID" value="AMU93630.1"/>
    <property type="molecule type" value="Genomic_DNA"/>
</dbReference>
<protein>
    <submittedName>
        <fullName evidence="2">Uncharacterized protein</fullName>
    </submittedName>
</protein>
<feature type="region of interest" description="Disordered" evidence="1">
    <location>
        <begin position="232"/>
        <end position="255"/>
    </location>
</feature>
<reference evidence="2 3" key="2">
    <citation type="journal article" date="2016" name="Genome Announc.">
        <title>Complete Genome Sequence of Sphingopyxis terrae Strain 203-1 (NBRC 111660), a Polyethylene Glycol Degrader.</title>
        <authorList>
            <person name="Ohtsubo Y."/>
            <person name="Nonoyama S."/>
            <person name="Nagata Y."/>
            <person name="Numata M."/>
            <person name="Tsuchikane K."/>
            <person name="Hosoyama A."/>
            <person name="Yamazoe A."/>
            <person name="Tsuda M."/>
            <person name="Fujita N."/>
            <person name="Kawai F."/>
        </authorList>
    </citation>
    <scope>NUCLEOTIDE SEQUENCE [LARGE SCALE GENOMIC DNA]</scope>
    <source>
        <strain evidence="2 3">203-1</strain>
    </source>
</reference>
<evidence type="ECO:0000313" key="2">
    <source>
        <dbReference type="EMBL" id="AMU93630.1"/>
    </source>
</evidence>
<reference evidence="3" key="1">
    <citation type="submission" date="2015-11" db="EMBL/GenBank/DDBJ databases">
        <title>Complete genome sequence of a polyethylene glycol-degrading strain Sphingopyxis terrae strain 203-1 (NBRC 15098).</title>
        <authorList>
            <person name="Yoshiyuki O."/>
            <person name="Shouta N."/>
            <person name="Nagata Y."/>
            <person name="Numata M."/>
            <person name="Tsuchikane K."/>
            <person name="Hosoyama A."/>
            <person name="Yamazoe A."/>
            <person name="Tsuda M."/>
            <person name="Fujita N."/>
            <person name="Kawai F."/>
        </authorList>
    </citation>
    <scope>NUCLEOTIDE SEQUENCE [LARGE SCALE GENOMIC DNA]</scope>
    <source>
        <strain evidence="3">203-1</strain>
    </source>
</reference>
<dbReference type="Proteomes" id="UP000076234">
    <property type="component" value="Chromosome"/>
</dbReference>
<sequence length="255" mass="26998">MGRRVGSIGLDEALRNRAGFPSGDTRASLAAMRFPLLLAVFACLATPLPAAACSPAPGYAVPTNMELTAEAELVLLATVTGGTPMDAAGAPDNMRLDIRPIAALKGNLADAPKTLPIALATGRFATLSNPYELQHAHPLAYIGGCVRYMVPLGSRLLFFLDRHDGEWGPAGGPFSRWAEDVPGDDAPWLTAVRFYLEVMALPEAERAAALTDRRDTLRARRDDPVAQLLADDLDAQLAGPNKPLREALPPAPGGD</sequence>